<protein>
    <recommendedName>
        <fullName evidence="2">Integrase zinc-binding domain-containing protein</fullName>
    </recommendedName>
</protein>
<accession>A0AAU8HXI4</accession>
<dbReference type="EMBL" id="PP870127">
    <property type="protein sequence ID" value="XCI65015.1"/>
    <property type="molecule type" value="Genomic_DNA"/>
</dbReference>
<evidence type="ECO:0008006" key="2">
    <source>
        <dbReference type="Google" id="ProtNLM"/>
    </source>
</evidence>
<reference evidence="1" key="1">
    <citation type="journal article" date="2024" name="bioRxiv">
        <title>The salivary virome during childhood dental caries.</title>
        <authorList>
            <person name="Tang J."/>
            <person name="Baker J.L."/>
        </authorList>
    </citation>
    <scope>NUCLEOTIDE SEQUENCE</scope>
    <source>
        <strain evidence="1">11_unbinned_2</strain>
    </source>
</reference>
<sequence>MFVRVDASACSFLPLCDCGWRGLPAASHERALSQLADHERGCHPGHKHARKALTSYRWRHSQA</sequence>
<evidence type="ECO:0000313" key="1">
    <source>
        <dbReference type="EMBL" id="XCI65015.1"/>
    </source>
</evidence>
<proteinExistence type="predicted"/>
<organism evidence="1">
    <name type="scientific">Decurrovirus sp</name>
    <dbReference type="NCBI Taxonomy" id="2832697"/>
    <lineage>
        <taxon>Viruses</taxon>
        <taxon>Duplodnaviria</taxon>
        <taxon>Heunggongvirae</taxon>
        <taxon>Uroviricota</taxon>
        <taxon>Caudoviricetes</taxon>
        <taxon>Decurrovirus</taxon>
    </lineage>
</organism>
<name>A0AAU8HXI4_9CAUD</name>